<feature type="compositionally biased region" description="Low complexity" evidence="1">
    <location>
        <begin position="29"/>
        <end position="39"/>
    </location>
</feature>
<dbReference type="EMBL" id="MZ334522">
    <property type="protein sequence ID" value="UBF22694.1"/>
    <property type="molecule type" value="Genomic_DNA"/>
</dbReference>
<proteinExistence type="predicted"/>
<dbReference type="EMBL" id="MZ334522">
    <property type="protein sequence ID" value="UBF22807.1"/>
    <property type="molecule type" value="Genomic_DNA"/>
</dbReference>
<organism evidence="2 3">
    <name type="scientific">Halorubrum tailed virus 27</name>
    <dbReference type="NCBI Taxonomy" id="2878008"/>
    <lineage>
        <taxon>Viruses</taxon>
        <taxon>Duplodnaviria</taxon>
        <taxon>Heunggongvirae</taxon>
        <taxon>Uroviricota</taxon>
        <taxon>Caudoviricetes</taxon>
        <taxon>Thumleimavirales</taxon>
        <taxon>Hafunaviridae</taxon>
        <taxon>Minorvirus</taxon>
        <taxon>Minorvirus thailandense</taxon>
        <taxon>Minorvirus HRTV27</taxon>
    </lineage>
</organism>
<feature type="region of interest" description="Disordered" evidence="1">
    <location>
        <begin position="1"/>
        <end position="110"/>
    </location>
</feature>
<evidence type="ECO:0000256" key="1">
    <source>
        <dbReference type="SAM" id="MobiDB-lite"/>
    </source>
</evidence>
<reference evidence="2" key="1">
    <citation type="submission" date="2021-05" db="EMBL/GenBank/DDBJ databases">
        <title>Diversity, taxonomy and evolution of archaeal viruses of the class Caudoviricetes.</title>
        <authorList>
            <person name="Liu Y."/>
            <person name="Demina T.A."/>
            <person name="Roux S."/>
            <person name="Aiewsakun P."/>
            <person name="Kazlauskas D."/>
            <person name="Simmonds P."/>
            <person name="Prangishvili D."/>
            <person name="Oksanen H.M."/>
            <person name="Krupovic M."/>
        </authorList>
    </citation>
    <scope>NUCLEOTIDE SEQUENCE</scope>
    <source>
        <strain evidence="2">HRTV-27/27</strain>
    </source>
</reference>
<accession>A0AAE8XZ10</accession>
<dbReference type="Proteomes" id="UP000827260">
    <property type="component" value="Segment"/>
</dbReference>
<evidence type="ECO:0000313" key="2">
    <source>
        <dbReference type="EMBL" id="UBF22694.1"/>
    </source>
</evidence>
<gene>
    <name evidence="2" type="ORF">HRTV-27_gp1</name>
</gene>
<sequence length="110" mass="11036">MLTPDPGGSTRVGYIHGRRRRTKGGRPGRGLPVRGSLRGSRGGVDDRGPGIGENRPAGGVSRSLSGSPVRRPAGSRGSLGVGSSTGVRGPAAPRAQKSEDVLPPGTTTGC</sequence>
<protein>
    <submittedName>
        <fullName evidence="2">Uncharacterized protein</fullName>
    </submittedName>
</protein>
<name>A0AAE8XZ10_9CAUD</name>
<evidence type="ECO:0000313" key="3">
    <source>
        <dbReference type="Proteomes" id="UP000827260"/>
    </source>
</evidence>
<keyword evidence="3" id="KW-1185">Reference proteome</keyword>
<feature type="compositionally biased region" description="Basic residues" evidence="1">
    <location>
        <begin position="16"/>
        <end position="26"/>
    </location>
</feature>